<proteinExistence type="predicted"/>
<dbReference type="AlphaFoldDB" id="A2FIC4"/>
<accession>A2FIC4</accession>
<name>A2FIC4_TRIV3</name>
<dbReference type="Proteomes" id="UP000001542">
    <property type="component" value="Unassembled WGS sequence"/>
</dbReference>
<gene>
    <name evidence="1" type="ORF">TVAG_406740</name>
</gene>
<dbReference type="EMBL" id="DS113811">
    <property type="protein sequence ID" value="EAX95326.1"/>
    <property type="molecule type" value="Genomic_DNA"/>
</dbReference>
<dbReference type="VEuPathDB" id="TrichDB:TVAG_406740"/>
<sequence>MLAFLISSSAQKNYQGWQSQPIQEAAQESYNIIECPFVEIGGDSSSSALRLPGRYNINVNIFACHIIP</sequence>
<reference evidence="1" key="2">
    <citation type="journal article" date="2007" name="Science">
        <title>Draft genome sequence of the sexually transmitted pathogen Trichomonas vaginalis.</title>
        <authorList>
            <person name="Carlton J.M."/>
            <person name="Hirt R.P."/>
            <person name="Silva J.C."/>
            <person name="Delcher A.L."/>
            <person name="Schatz M."/>
            <person name="Zhao Q."/>
            <person name="Wortman J.R."/>
            <person name="Bidwell S.L."/>
            <person name="Alsmark U.C.M."/>
            <person name="Besteiro S."/>
            <person name="Sicheritz-Ponten T."/>
            <person name="Noel C.J."/>
            <person name="Dacks J.B."/>
            <person name="Foster P.G."/>
            <person name="Simillion C."/>
            <person name="Van de Peer Y."/>
            <person name="Miranda-Saavedra D."/>
            <person name="Barton G.J."/>
            <person name="Westrop G.D."/>
            <person name="Mueller S."/>
            <person name="Dessi D."/>
            <person name="Fiori P.L."/>
            <person name="Ren Q."/>
            <person name="Paulsen I."/>
            <person name="Zhang H."/>
            <person name="Bastida-Corcuera F.D."/>
            <person name="Simoes-Barbosa A."/>
            <person name="Brown M.T."/>
            <person name="Hayes R.D."/>
            <person name="Mukherjee M."/>
            <person name="Okumura C.Y."/>
            <person name="Schneider R."/>
            <person name="Smith A.J."/>
            <person name="Vanacova S."/>
            <person name="Villalvazo M."/>
            <person name="Haas B.J."/>
            <person name="Pertea M."/>
            <person name="Feldblyum T.V."/>
            <person name="Utterback T.R."/>
            <person name="Shu C.L."/>
            <person name="Osoegawa K."/>
            <person name="de Jong P.J."/>
            <person name="Hrdy I."/>
            <person name="Horvathova L."/>
            <person name="Zubacova Z."/>
            <person name="Dolezal P."/>
            <person name="Malik S.B."/>
            <person name="Logsdon J.M. Jr."/>
            <person name="Henze K."/>
            <person name="Gupta A."/>
            <person name="Wang C.C."/>
            <person name="Dunne R.L."/>
            <person name="Upcroft J.A."/>
            <person name="Upcroft P."/>
            <person name="White O."/>
            <person name="Salzberg S.L."/>
            <person name="Tang P."/>
            <person name="Chiu C.-H."/>
            <person name="Lee Y.-S."/>
            <person name="Embley T.M."/>
            <person name="Coombs G.H."/>
            <person name="Mottram J.C."/>
            <person name="Tachezy J."/>
            <person name="Fraser-Liggett C.M."/>
            <person name="Johnson P.J."/>
        </authorList>
    </citation>
    <scope>NUCLEOTIDE SEQUENCE [LARGE SCALE GENOMIC DNA]</scope>
    <source>
        <strain evidence="1">G3</strain>
    </source>
</reference>
<evidence type="ECO:0000313" key="2">
    <source>
        <dbReference type="Proteomes" id="UP000001542"/>
    </source>
</evidence>
<dbReference type="VEuPathDB" id="TrichDB:TVAGG3_0200220"/>
<evidence type="ECO:0000313" key="1">
    <source>
        <dbReference type="EMBL" id="EAX95326.1"/>
    </source>
</evidence>
<organism evidence="1 2">
    <name type="scientific">Trichomonas vaginalis (strain ATCC PRA-98 / G3)</name>
    <dbReference type="NCBI Taxonomy" id="412133"/>
    <lineage>
        <taxon>Eukaryota</taxon>
        <taxon>Metamonada</taxon>
        <taxon>Parabasalia</taxon>
        <taxon>Trichomonadida</taxon>
        <taxon>Trichomonadidae</taxon>
        <taxon>Trichomonas</taxon>
    </lineage>
</organism>
<dbReference type="InParanoid" id="A2FIC4"/>
<keyword evidence="2" id="KW-1185">Reference proteome</keyword>
<protein>
    <submittedName>
        <fullName evidence="1">Uncharacterized protein</fullName>
    </submittedName>
</protein>
<dbReference type="KEGG" id="tva:4753076"/>
<reference evidence="1" key="1">
    <citation type="submission" date="2006-10" db="EMBL/GenBank/DDBJ databases">
        <authorList>
            <person name="Amadeo P."/>
            <person name="Zhao Q."/>
            <person name="Wortman J."/>
            <person name="Fraser-Liggett C."/>
            <person name="Carlton J."/>
        </authorList>
    </citation>
    <scope>NUCLEOTIDE SEQUENCE</scope>
    <source>
        <strain evidence="1">G3</strain>
    </source>
</reference>